<dbReference type="EnsemblPlants" id="evm.model.05.1402">
    <property type="protein sequence ID" value="cds.evm.model.05.1402"/>
    <property type="gene ID" value="evm.TU.05.1402"/>
</dbReference>
<dbReference type="EMBL" id="UZAU01000535">
    <property type="status" value="NOT_ANNOTATED_CDS"/>
    <property type="molecule type" value="Genomic_DNA"/>
</dbReference>
<reference evidence="1" key="1">
    <citation type="submission" date="2018-11" db="EMBL/GenBank/DDBJ databases">
        <authorList>
            <person name="Grassa J C."/>
        </authorList>
    </citation>
    <scope>NUCLEOTIDE SEQUENCE [LARGE SCALE GENOMIC DNA]</scope>
</reference>
<reference evidence="1" key="2">
    <citation type="submission" date="2021-03" db="UniProtKB">
        <authorList>
            <consortium name="EnsemblPlants"/>
        </authorList>
    </citation>
    <scope>IDENTIFICATION</scope>
</reference>
<dbReference type="AlphaFoldDB" id="A0A803PL66"/>
<protein>
    <submittedName>
        <fullName evidence="1">Uncharacterized protein</fullName>
    </submittedName>
</protein>
<accession>A0A803PL66</accession>
<keyword evidence="2" id="KW-1185">Reference proteome</keyword>
<organism evidence="1 2">
    <name type="scientific">Cannabis sativa</name>
    <name type="common">Hemp</name>
    <name type="synonym">Marijuana</name>
    <dbReference type="NCBI Taxonomy" id="3483"/>
    <lineage>
        <taxon>Eukaryota</taxon>
        <taxon>Viridiplantae</taxon>
        <taxon>Streptophyta</taxon>
        <taxon>Embryophyta</taxon>
        <taxon>Tracheophyta</taxon>
        <taxon>Spermatophyta</taxon>
        <taxon>Magnoliopsida</taxon>
        <taxon>eudicotyledons</taxon>
        <taxon>Gunneridae</taxon>
        <taxon>Pentapetalae</taxon>
        <taxon>rosids</taxon>
        <taxon>fabids</taxon>
        <taxon>Rosales</taxon>
        <taxon>Cannabaceae</taxon>
        <taxon>Cannabis</taxon>
    </lineage>
</organism>
<sequence length="85" mass="10077">MLPLMHLHEMKPKDDEESWKMFNSGRCDVQKRTTECTTTRKTPFAMAYGYEAMLSMELEPPSYRRLMYNQETNHVLLAESLDEIE</sequence>
<dbReference type="Proteomes" id="UP000596661">
    <property type="component" value="Chromosome 5"/>
</dbReference>
<evidence type="ECO:0000313" key="2">
    <source>
        <dbReference type="Proteomes" id="UP000596661"/>
    </source>
</evidence>
<evidence type="ECO:0000313" key="1">
    <source>
        <dbReference type="EnsemblPlants" id="cds.evm.model.05.1402"/>
    </source>
</evidence>
<dbReference type="Gramene" id="evm.model.05.1402">
    <property type="protein sequence ID" value="cds.evm.model.05.1402"/>
    <property type="gene ID" value="evm.TU.05.1402"/>
</dbReference>
<proteinExistence type="predicted"/>
<name>A0A803PL66_CANSA</name>